<protein>
    <submittedName>
        <fullName evidence="6">LysR family transcriptional regulator</fullName>
    </submittedName>
</protein>
<proteinExistence type="inferred from homology"/>
<evidence type="ECO:0000256" key="4">
    <source>
        <dbReference type="ARBA" id="ARBA00023163"/>
    </source>
</evidence>
<dbReference type="RefSeq" id="WP_077278378.1">
    <property type="nucleotide sequence ID" value="NZ_MVBK01000038.1"/>
</dbReference>
<comment type="similarity">
    <text evidence="1">Belongs to the LysR transcriptional regulatory family.</text>
</comment>
<dbReference type="PANTHER" id="PTHR30537">
    <property type="entry name" value="HTH-TYPE TRANSCRIPTIONAL REGULATOR"/>
    <property type="match status" value="1"/>
</dbReference>
<dbReference type="PROSITE" id="PS50931">
    <property type="entry name" value="HTH_LYSR"/>
    <property type="match status" value="1"/>
</dbReference>
<comment type="caution">
    <text evidence="6">The sequence shown here is derived from an EMBL/GenBank/DDBJ whole genome shotgun (WGS) entry which is preliminary data.</text>
</comment>
<dbReference type="Proteomes" id="UP000189462">
    <property type="component" value="Unassembled WGS sequence"/>
</dbReference>
<name>A0A1V3NKN6_9GAMM</name>
<dbReference type="InterPro" id="IPR005119">
    <property type="entry name" value="LysR_subst-bd"/>
</dbReference>
<dbReference type="OrthoDB" id="8885940at2"/>
<dbReference type="SUPFAM" id="SSF53850">
    <property type="entry name" value="Periplasmic binding protein-like II"/>
    <property type="match status" value="1"/>
</dbReference>
<dbReference type="InterPro" id="IPR000847">
    <property type="entry name" value="LysR_HTH_N"/>
</dbReference>
<evidence type="ECO:0000259" key="5">
    <source>
        <dbReference type="PROSITE" id="PS50931"/>
    </source>
</evidence>
<dbReference type="GO" id="GO:0043565">
    <property type="term" value="F:sequence-specific DNA binding"/>
    <property type="evidence" value="ECO:0007669"/>
    <property type="project" value="TreeGrafter"/>
</dbReference>
<dbReference type="InterPro" id="IPR036388">
    <property type="entry name" value="WH-like_DNA-bd_sf"/>
</dbReference>
<sequence>MDLNETAVFVKVVQAGSFTAAGRQLGLPTSTISTRVARLERRLGVTLLQRTTRRLSLTELGELYYRHAATGLGHMLEAEAALTASLGEPRGRLRVTAPADFGDAILVCLLERLHKAYPEIHVDLLLTDSYLDLVAEGVDVAIRAGELRDSTLIAKRVGIACWALFASPTYLDAAPPLASPRGLRRHRCLQFTSLGKGHWTLSNRKDSLTVPMEGNLIVNDLGVIRLMTLHGQGIGLLPTYICREDLQAGRLVRVLPNWQARADPVHLVYPRQRFVPPKLRVFMETASLELGGLLGEG</sequence>
<dbReference type="Pfam" id="PF03466">
    <property type="entry name" value="LysR_substrate"/>
    <property type="match status" value="1"/>
</dbReference>
<keyword evidence="2" id="KW-0805">Transcription regulation</keyword>
<dbReference type="AlphaFoldDB" id="A0A1V3NKN6"/>
<dbReference type="CDD" id="cd08422">
    <property type="entry name" value="PBP2_CrgA_like"/>
    <property type="match status" value="1"/>
</dbReference>
<dbReference type="SUPFAM" id="SSF46785">
    <property type="entry name" value="Winged helix' DNA-binding domain"/>
    <property type="match status" value="1"/>
</dbReference>
<feature type="domain" description="HTH lysR-type" evidence="5">
    <location>
        <begin position="1"/>
        <end position="58"/>
    </location>
</feature>
<keyword evidence="4" id="KW-0804">Transcription</keyword>
<evidence type="ECO:0000256" key="3">
    <source>
        <dbReference type="ARBA" id="ARBA00023125"/>
    </source>
</evidence>
<keyword evidence="7" id="KW-1185">Reference proteome</keyword>
<dbReference type="GO" id="GO:0003700">
    <property type="term" value="F:DNA-binding transcription factor activity"/>
    <property type="evidence" value="ECO:0007669"/>
    <property type="project" value="InterPro"/>
</dbReference>
<evidence type="ECO:0000256" key="1">
    <source>
        <dbReference type="ARBA" id="ARBA00009437"/>
    </source>
</evidence>
<organism evidence="6 7">
    <name type="scientific">Thioalkalivibrio denitrificans</name>
    <dbReference type="NCBI Taxonomy" id="108003"/>
    <lineage>
        <taxon>Bacteria</taxon>
        <taxon>Pseudomonadati</taxon>
        <taxon>Pseudomonadota</taxon>
        <taxon>Gammaproteobacteria</taxon>
        <taxon>Chromatiales</taxon>
        <taxon>Ectothiorhodospiraceae</taxon>
        <taxon>Thioalkalivibrio</taxon>
    </lineage>
</organism>
<dbReference type="InterPro" id="IPR058163">
    <property type="entry name" value="LysR-type_TF_proteobact-type"/>
</dbReference>
<accession>A0A1V3NKN6</accession>
<dbReference type="InterPro" id="IPR036390">
    <property type="entry name" value="WH_DNA-bd_sf"/>
</dbReference>
<dbReference type="Gene3D" id="3.40.190.290">
    <property type="match status" value="1"/>
</dbReference>
<dbReference type="Gene3D" id="1.10.10.10">
    <property type="entry name" value="Winged helix-like DNA-binding domain superfamily/Winged helix DNA-binding domain"/>
    <property type="match status" value="1"/>
</dbReference>
<dbReference type="PANTHER" id="PTHR30537:SF5">
    <property type="entry name" value="HTH-TYPE TRANSCRIPTIONAL ACTIVATOR TTDR-RELATED"/>
    <property type="match status" value="1"/>
</dbReference>
<dbReference type="STRING" id="108003.B1C78_06710"/>
<dbReference type="Pfam" id="PF00126">
    <property type="entry name" value="HTH_1"/>
    <property type="match status" value="1"/>
</dbReference>
<evidence type="ECO:0000313" key="7">
    <source>
        <dbReference type="Proteomes" id="UP000189462"/>
    </source>
</evidence>
<evidence type="ECO:0000313" key="6">
    <source>
        <dbReference type="EMBL" id="OOG25402.1"/>
    </source>
</evidence>
<dbReference type="EMBL" id="MVBK01000038">
    <property type="protein sequence ID" value="OOG25402.1"/>
    <property type="molecule type" value="Genomic_DNA"/>
</dbReference>
<gene>
    <name evidence="6" type="ORF">B1C78_06710</name>
</gene>
<reference evidence="6 7" key="1">
    <citation type="submission" date="2017-02" db="EMBL/GenBank/DDBJ databases">
        <title>Genomic diversity within the haloalkaliphilic genus Thioalkalivibrio.</title>
        <authorList>
            <person name="Ahn A.-C."/>
            <person name="Meier-Kolthoff J."/>
            <person name="Overmars L."/>
            <person name="Richter M."/>
            <person name="Woyke T."/>
            <person name="Sorokin D.Y."/>
            <person name="Muyzer G."/>
        </authorList>
    </citation>
    <scope>NUCLEOTIDE SEQUENCE [LARGE SCALE GENOMIC DNA]</scope>
    <source>
        <strain evidence="6 7">ALJD</strain>
    </source>
</reference>
<dbReference type="GO" id="GO:0006351">
    <property type="term" value="P:DNA-templated transcription"/>
    <property type="evidence" value="ECO:0007669"/>
    <property type="project" value="TreeGrafter"/>
</dbReference>
<dbReference type="FunFam" id="1.10.10.10:FF:000001">
    <property type="entry name" value="LysR family transcriptional regulator"/>
    <property type="match status" value="1"/>
</dbReference>
<evidence type="ECO:0000256" key="2">
    <source>
        <dbReference type="ARBA" id="ARBA00023015"/>
    </source>
</evidence>
<keyword evidence="3" id="KW-0238">DNA-binding</keyword>